<dbReference type="PANTHER" id="PTHR46245">
    <property type="entry name" value="B3 DOMAIN-CONTAINING PROTEIN OS07G0563300"/>
    <property type="match status" value="1"/>
</dbReference>
<comment type="caution">
    <text evidence="12">The sequence shown here is derived from an EMBL/GenBank/DDBJ whole genome shotgun (WGS) entry which is preliminary data.</text>
</comment>
<protein>
    <submittedName>
        <fullName evidence="12">B3 domain-containing transcription repressor VAL1-like</fullName>
    </submittedName>
</protein>
<evidence type="ECO:0000256" key="6">
    <source>
        <dbReference type="ARBA" id="ARBA00023125"/>
    </source>
</evidence>
<dbReference type="InterPro" id="IPR057743">
    <property type="entry name" value="Zfn_VAL1-3_N"/>
</dbReference>
<organism evidence="12 13">
    <name type="scientific">Salvia divinorum</name>
    <name type="common">Maria pastora</name>
    <name type="synonym">Diviner's sage</name>
    <dbReference type="NCBI Taxonomy" id="28513"/>
    <lineage>
        <taxon>Eukaryota</taxon>
        <taxon>Viridiplantae</taxon>
        <taxon>Streptophyta</taxon>
        <taxon>Embryophyta</taxon>
        <taxon>Tracheophyta</taxon>
        <taxon>Spermatophyta</taxon>
        <taxon>Magnoliopsida</taxon>
        <taxon>eudicotyledons</taxon>
        <taxon>Gunneridae</taxon>
        <taxon>Pentapetalae</taxon>
        <taxon>asterids</taxon>
        <taxon>lamiids</taxon>
        <taxon>Lamiales</taxon>
        <taxon>Lamiaceae</taxon>
        <taxon>Nepetoideae</taxon>
        <taxon>Mentheae</taxon>
        <taxon>Salviinae</taxon>
        <taxon>Salvia</taxon>
        <taxon>Salvia subgen. Calosphace</taxon>
    </lineage>
</organism>
<evidence type="ECO:0000313" key="13">
    <source>
        <dbReference type="Proteomes" id="UP001567538"/>
    </source>
</evidence>
<name>A0ABD1GA87_SALDI</name>
<feature type="compositionally biased region" description="Polar residues" evidence="9">
    <location>
        <begin position="452"/>
        <end position="463"/>
    </location>
</feature>
<reference evidence="12 13" key="1">
    <citation type="submission" date="2024-06" db="EMBL/GenBank/DDBJ databases">
        <title>A chromosome level genome sequence of Diviner's sage (Salvia divinorum).</title>
        <authorList>
            <person name="Ford S.A."/>
            <person name="Ro D.-K."/>
            <person name="Ness R.W."/>
            <person name="Phillips M.A."/>
        </authorList>
    </citation>
    <scope>NUCLEOTIDE SEQUENCE [LARGE SCALE GENOMIC DNA]</scope>
    <source>
        <strain evidence="12">SAF-2024a</strain>
        <tissue evidence="12">Leaf</tissue>
    </source>
</reference>
<evidence type="ECO:0000256" key="7">
    <source>
        <dbReference type="ARBA" id="ARBA00023163"/>
    </source>
</evidence>
<keyword evidence="7" id="KW-0804">Transcription</keyword>
<keyword evidence="2" id="KW-0479">Metal-binding</keyword>
<feature type="compositionally biased region" description="Basic and acidic residues" evidence="9">
    <location>
        <begin position="817"/>
        <end position="833"/>
    </location>
</feature>
<gene>
    <name evidence="12" type="ORF">AAHA92_25300</name>
</gene>
<dbReference type="Proteomes" id="UP001567538">
    <property type="component" value="Unassembled WGS sequence"/>
</dbReference>
<keyword evidence="4" id="KW-0862">Zinc</keyword>
<feature type="domain" description="TF-B3" evidence="10">
    <location>
        <begin position="326"/>
        <end position="427"/>
    </location>
</feature>
<dbReference type="Gene3D" id="3.30.40.100">
    <property type="match status" value="1"/>
</dbReference>
<proteinExistence type="predicted"/>
<dbReference type="PANTHER" id="PTHR46245:SF3">
    <property type="entry name" value="B3 DOMAIN-CONTAINING TRANSCRIPTION REPRESSOR VAL1"/>
    <property type="match status" value="1"/>
</dbReference>
<accession>A0ABD1GA87</accession>
<dbReference type="PROSITE" id="PS50863">
    <property type="entry name" value="B3"/>
    <property type="match status" value="1"/>
</dbReference>
<dbReference type="AlphaFoldDB" id="A0ABD1GA87"/>
<feature type="region of interest" description="Disordered" evidence="9">
    <location>
        <begin position="701"/>
        <end position="724"/>
    </location>
</feature>
<keyword evidence="6" id="KW-0238">DNA-binding</keyword>
<dbReference type="Pfam" id="PF07496">
    <property type="entry name" value="zf-CW"/>
    <property type="match status" value="1"/>
</dbReference>
<dbReference type="SUPFAM" id="SSF101936">
    <property type="entry name" value="DNA-binding pseudobarrel domain"/>
    <property type="match status" value="1"/>
</dbReference>
<keyword evidence="5" id="KW-0805">Transcription regulation</keyword>
<dbReference type="GO" id="GO:0005634">
    <property type="term" value="C:nucleus"/>
    <property type="evidence" value="ECO:0007669"/>
    <property type="project" value="UniProtKB-SubCell"/>
</dbReference>
<feature type="compositionally biased region" description="Polar residues" evidence="9">
    <location>
        <begin position="178"/>
        <end position="187"/>
    </location>
</feature>
<evidence type="ECO:0000259" key="10">
    <source>
        <dbReference type="PROSITE" id="PS50863"/>
    </source>
</evidence>
<sequence length="833" mass="90582">MGSKNCMNEVCRGTTSSDSKKGWSLKSGGFAALCYKCGSAYENSVFCETYHQDESGWRECRICGKIVHCGCIASKHLFEYMEFGGVACISCAKRLAIQSPQPVQVPNNITSNKSANKTFTREAQPVVVERRVEDEKFSTQKLLQLTRAIGVNSVPSSVELKKDESVLRSAESSKRVQNHSQNCSSSVFVKPDYSRPKQGVKDMYESLALPSLKFSLTSPLGNSNSVLPIPVPGAPVPCGIVEANEPTKGSSQLGQRARHISPKPPKPSSVAGSEANRGSSSQTRVPRPPAEGRGRSQLLPRYWPRITDQELQQLSGDLKSTIVPLFEKTLSASDAGRIGRLVLPKACAEAYFPTINQSEGIPIRIQDIKGKEWTFQFRFWPNNNSRMYVLEGVTPCIQNMQLQAGDTVIFSRIDPGGQLVIGCRKAATNADVQEPQQPPALNCDSPGEASFSGVNDTQTSNGGRASDDSQPPHLTISEKKKARNIKNKRLHMHNDEASELRVTWEEAQELFRPALSSEPTVVTVDGYEFEEFEEPPVFGKRTIFISQPSGEQEQLAQCDNCSKWRRLPVNALLSAKWICSDNTWDSSRALCSAPDDLSSRNLESSSVNKENKKRRVSESAVSKEGEPSGLDALANAAVLGDNLADIGDSSAGATTKHPRHRPGCSCIVCIQPPSGKGKHEPTCKCNVCLTVRRRFKTLMMRKKKRQSEREAELAQEKEDSKSAAKLELEKEDIAGLALLNMNNPENGMGSNGVHANVEETSKGGGLDLNCDPHREDEILADAPGMSLTTLMNSGAFPMEVYAGQNGVVPSLGSCSTAREKAADGRGAGDGEEG</sequence>
<dbReference type="Pfam" id="PF02362">
    <property type="entry name" value="B3"/>
    <property type="match status" value="1"/>
</dbReference>
<evidence type="ECO:0000256" key="5">
    <source>
        <dbReference type="ARBA" id="ARBA00023015"/>
    </source>
</evidence>
<evidence type="ECO:0000256" key="1">
    <source>
        <dbReference type="ARBA" id="ARBA00004123"/>
    </source>
</evidence>
<dbReference type="CDD" id="cd10017">
    <property type="entry name" value="B3_DNA"/>
    <property type="match status" value="1"/>
</dbReference>
<dbReference type="GO" id="GO:0008270">
    <property type="term" value="F:zinc ion binding"/>
    <property type="evidence" value="ECO:0007669"/>
    <property type="project" value="UniProtKB-KW"/>
</dbReference>
<dbReference type="GO" id="GO:0003677">
    <property type="term" value="F:DNA binding"/>
    <property type="evidence" value="ECO:0007669"/>
    <property type="project" value="UniProtKB-KW"/>
</dbReference>
<keyword evidence="13" id="KW-1185">Reference proteome</keyword>
<dbReference type="InterPro" id="IPR003340">
    <property type="entry name" value="B3_DNA-bd"/>
</dbReference>
<keyword evidence="3" id="KW-0863">Zinc-finger</keyword>
<dbReference type="SMART" id="SM01019">
    <property type="entry name" value="B3"/>
    <property type="match status" value="1"/>
</dbReference>
<feature type="region of interest" description="Disordered" evidence="9">
    <location>
        <begin position="171"/>
        <end position="194"/>
    </location>
</feature>
<comment type="subcellular location">
    <subcellularLocation>
        <location evidence="1">Nucleus</location>
    </subcellularLocation>
</comment>
<feature type="domain" description="CW-type" evidence="11">
    <location>
        <begin position="549"/>
        <end position="599"/>
    </location>
</feature>
<feature type="region of interest" description="Disordered" evidence="9">
    <location>
        <begin position="430"/>
        <end position="475"/>
    </location>
</feature>
<feature type="compositionally biased region" description="Basic and acidic residues" evidence="9">
    <location>
        <begin position="707"/>
        <end position="724"/>
    </location>
</feature>
<evidence type="ECO:0000313" key="12">
    <source>
        <dbReference type="EMBL" id="KAL1541030.1"/>
    </source>
</evidence>
<dbReference type="Pfam" id="PF25813">
    <property type="entry name" value="zf_VAL1_N"/>
    <property type="match status" value="1"/>
</dbReference>
<evidence type="ECO:0000259" key="11">
    <source>
        <dbReference type="PROSITE" id="PS51050"/>
    </source>
</evidence>
<feature type="region of interest" description="Disordered" evidence="9">
    <location>
        <begin position="240"/>
        <end position="299"/>
    </location>
</feature>
<dbReference type="PROSITE" id="PS51050">
    <property type="entry name" value="ZF_CW"/>
    <property type="match status" value="1"/>
</dbReference>
<evidence type="ECO:0000256" key="8">
    <source>
        <dbReference type="ARBA" id="ARBA00023242"/>
    </source>
</evidence>
<evidence type="ECO:0000256" key="4">
    <source>
        <dbReference type="ARBA" id="ARBA00022833"/>
    </source>
</evidence>
<dbReference type="FunFam" id="2.40.330.10:FF:000006">
    <property type="entry name" value="B3 domain-containing transcription repressor VAL1"/>
    <property type="match status" value="1"/>
</dbReference>
<dbReference type="Gene3D" id="2.40.330.10">
    <property type="entry name" value="DNA-binding pseudobarrel domain"/>
    <property type="match status" value="1"/>
</dbReference>
<dbReference type="GO" id="GO:0006355">
    <property type="term" value="P:regulation of DNA-templated transcription"/>
    <property type="evidence" value="ECO:0007669"/>
    <property type="project" value="UniProtKB-ARBA"/>
</dbReference>
<evidence type="ECO:0000256" key="3">
    <source>
        <dbReference type="ARBA" id="ARBA00022771"/>
    </source>
</evidence>
<feature type="region of interest" description="Disordered" evidence="9">
    <location>
        <begin position="814"/>
        <end position="833"/>
    </location>
</feature>
<evidence type="ECO:0000256" key="9">
    <source>
        <dbReference type="SAM" id="MobiDB-lite"/>
    </source>
</evidence>
<dbReference type="InterPro" id="IPR011124">
    <property type="entry name" value="Znf_CW"/>
</dbReference>
<feature type="region of interest" description="Disordered" evidence="9">
    <location>
        <begin position="1"/>
        <end position="21"/>
    </location>
</feature>
<dbReference type="InterPro" id="IPR015300">
    <property type="entry name" value="DNA-bd_pseudobarrel_sf"/>
</dbReference>
<dbReference type="EMBL" id="JBEAFC010000009">
    <property type="protein sequence ID" value="KAL1541030.1"/>
    <property type="molecule type" value="Genomic_DNA"/>
</dbReference>
<feature type="region of interest" description="Disordered" evidence="9">
    <location>
        <begin position="600"/>
        <end position="627"/>
    </location>
</feature>
<evidence type="ECO:0000256" key="2">
    <source>
        <dbReference type="ARBA" id="ARBA00022723"/>
    </source>
</evidence>
<keyword evidence="8" id="KW-0539">Nucleus</keyword>